<dbReference type="EMBL" id="AFWF01000294">
    <property type="protein sequence ID" value="EGU31288.1"/>
    <property type="molecule type" value="Genomic_DNA"/>
</dbReference>
<dbReference type="AlphaFoldDB" id="F9S7J2"/>
<proteinExistence type="predicted"/>
<protein>
    <submittedName>
        <fullName evidence="1">Sex pilus assembly and synthesis protein</fullName>
    </submittedName>
</protein>
<gene>
    <name evidence="1" type="ORF">VII00023_22934</name>
</gene>
<reference evidence="1 2" key="1">
    <citation type="journal article" date="2012" name="Int. J. Syst. Evol. Microbiol.">
        <title>Vibrio caribbeanicus sp. nov., isolated from the marine sponge Scleritoderma cyanea.</title>
        <authorList>
            <person name="Hoffmann M."/>
            <person name="Monday S.R."/>
            <person name="Allard M.W."/>
            <person name="Strain E.A."/>
            <person name="Whittaker P."/>
            <person name="Naum M."/>
            <person name="McCarthy P.J."/>
            <person name="Lopez J.V."/>
            <person name="Fischer M."/>
            <person name="Brown E.W."/>
        </authorList>
    </citation>
    <scope>NUCLEOTIDE SEQUENCE [LARGE SCALE GENOMIC DNA]</scope>
    <source>
        <strain evidence="1 2">ATCC 700023</strain>
    </source>
</reference>
<name>F9S7J2_9VIBR</name>
<accession>F9S7J2</accession>
<organism evidence="1 2">
    <name type="scientific">Vibrio ichthyoenteri ATCC 700023</name>
    <dbReference type="NCBI Taxonomy" id="870968"/>
    <lineage>
        <taxon>Bacteria</taxon>
        <taxon>Pseudomonadati</taxon>
        <taxon>Pseudomonadota</taxon>
        <taxon>Gammaproteobacteria</taxon>
        <taxon>Vibrionales</taxon>
        <taxon>Vibrionaceae</taxon>
        <taxon>Vibrio</taxon>
    </lineage>
</organism>
<evidence type="ECO:0000313" key="2">
    <source>
        <dbReference type="Proteomes" id="UP000004605"/>
    </source>
</evidence>
<dbReference type="Proteomes" id="UP000004605">
    <property type="component" value="Unassembled WGS sequence"/>
</dbReference>
<comment type="caution">
    <text evidence="1">The sequence shown here is derived from an EMBL/GenBank/DDBJ whole genome shotgun (WGS) entry which is preliminary data.</text>
</comment>
<keyword evidence="2" id="KW-1185">Reference proteome</keyword>
<sequence length="138" mass="15145">MIAIGLSSPLVASDADCSIWLCLPTGFPSGCGDAKKAFKDRIKKFKPPLPNLASCIVSSPDYPTVADKDPSTMSYREGVAAKMPNGSYIDGTSCVHYVDSGGQDHQLIWKPYGCTGTWHYLDTLMDGNQYGQRHYYQR</sequence>
<evidence type="ECO:0000313" key="1">
    <source>
        <dbReference type="EMBL" id="EGU31288.1"/>
    </source>
</evidence>